<keyword evidence="3" id="KW-1185">Reference proteome</keyword>
<dbReference type="Gene3D" id="3.90.550.10">
    <property type="entry name" value="Spore Coat Polysaccharide Biosynthesis Protein SpsA, Chain A"/>
    <property type="match status" value="1"/>
</dbReference>
<accession>A0A1H2Y2F4</accession>
<dbReference type="STRING" id="1058.SAMN05421783_11210"/>
<dbReference type="AlphaFoldDB" id="A0A1H2Y2F4"/>
<dbReference type="Proteomes" id="UP000198816">
    <property type="component" value="Unassembled WGS sequence"/>
</dbReference>
<dbReference type="SUPFAM" id="SSF53448">
    <property type="entry name" value="Nucleotide-diphospho-sugar transferases"/>
    <property type="match status" value="1"/>
</dbReference>
<gene>
    <name evidence="2" type="ORF">SAMN05421783_11210</name>
</gene>
<organism evidence="2 3">
    <name type="scientific">Thiocapsa roseopersicina</name>
    <dbReference type="NCBI Taxonomy" id="1058"/>
    <lineage>
        <taxon>Bacteria</taxon>
        <taxon>Pseudomonadati</taxon>
        <taxon>Pseudomonadota</taxon>
        <taxon>Gammaproteobacteria</taxon>
        <taxon>Chromatiales</taxon>
        <taxon>Chromatiaceae</taxon>
        <taxon>Thiocapsa</taxon>
    </lineage>
</organism>
<name>A0A1H2Y2F4_THIRO</name>
<reference evidence="3" key="1">
    <citation type="submission" date="2016-10" db="EMBL/GenBank/DDBJ databases">
        <authorList>
            <person name="Varghese N."/>
            <person name="Submissions S."/>
        </authorList>
    </citation>
    <scope>NUCLEOTIDE SEQUENCE [LARGE SCALE GENOMIC DNA]</scope>
    <source>
        <strain evidence="3">DSM 217</strain>
    </source>
</reference>
<dbReference type="InterPro" id="IPR001173">
    <property type="entry name" value="Glyco_trans_2-like"/>
</dbReference>
<dbReference type="GO" id="GO:0016740">
    <property type="term" value="F:transferase activity"/>
    <property type="evidence" value="ECO:0007669"/>
    <property type="project" value="UniProtKB-KW"/>
</dbReference>
<dbReference type="PANTHER" id="PTHR43685:SF11">
    <property type="entry name" value="GLYCOSYLTRANSFERASE TAGX-RELATED"/>
    <property type="match status" value="1"/>
</dbReference>
<feature type="domain" description="Glycosyltransferase 2-like" evidence="1">
    <location>
        <begin position="78"/>
        <end position="243"/>
    </location>
</feature>
<evidence type="ECO:0000313" key="2">
    <source>
        <dbReference type="EMBL" id="SDW99327.1"/>
    </source>
</evidence>
<dbReference type="RefSeq" id="WP_175534627.1">
    <property type="nucleotide sequence ID" value="NZ_FNNZ01000012.1"/>
</dbReference>
<evidence type="ECO:0000259" key="1">
    <source>
        <dbReference type="Pfam" id="PF00535"/>
    </source>
</evidence>
<proteinExistence type="predicted"/>
<dbReference type="Pfam" id="PF00535">
    <property type="entry name" value="Glycos_transf_2"/>
    <property type="match status" value="1"/>
</dbReference>
<dbReference type="InterPro" id="IPR029044">
    <property type="entry name" value="Nucleotide-diphossugar_trans"/>
</dbReference>
<dbReference type="EMBL" id="FNNZ01000012">
    <property type="protein sequence ID" value="SDW99327.1"/>
    <property type="molecule type" value="Genomic_DNA"/>
</dbReference>
<dbReference type="InterPro" id="IPR050834">
    <property type="entry name" value="Glycosyltransf_2"/>
</dbReference>
<protein>
    <submittedName>
        <fullName evidence="2">Glycosyltransferase involved in cell wall bisynthesis</fullName>
    </submittedName>
</protein>
<evidence type="ECO:0000313" key="3">
    <source>
        <dbReference type="Proteomes" id="UP000198816"/>
    </source>
</evidence>
<dbReference type="PANTHER" id="PTHR43685">
    <property type="entry name" value="GLYCOSYLTRANSFERASE"/>
    <property type="match status" value="1"/>
</dbReference>
<sequence>MKLLNHRVRCLESAHLARDRRQAISERSRSWPFLGKPAFRSRTREDRAWTDDVRALGACAESRGSSGDRADPSSLLVSIIIANFNYAEFVGAAIASALAQTYPRIEVIVVDDGSTDSSLNEISRFLPSIRIVQVVHQGQIGACTEGFRQSQGDVLVFLDADDLLLPDAVEHLCRPFVARRDIVKVQGYMSVIDREGQALGERIPRRLPESGDYRALTLRHGLLPLPFAYTSGNAWSRGYLQQVFPLPTVGWLDDYLHDLAPLHGRIETLAETVVQYRVHGNNSWYGSRVLTRQAMRDYVDKVNRNLDYLVAFMAERGYPTNPLRWRRYKRSWRDMLIELTLNRMSDSGRGISWRDFVAAPYGRGQAGPLKALVVSSLFSVIWLLPKGPSVALAQWLLRSKGGWL</sequence>
<keyword evidence="2" id="KW-0808">Transferase</keyword>
<dbReference type="CDD" id="cd00761">
    <property type="entry name" value="Glyco_tranf_GTA_type"/>
    <property type="match status" value="1"/>
</dbReference>